<reference evidence="2" key="1">
    <citation type="submission" date="2018-04" db="EMBL/GenBank/DDBJ databases">
        <authorList>
            <person name="Jy Z."/>
        </authorList>
    </citation>
    <scope>NUCLEOTIDE SEQUENCE</scope>
    <source>
        <strain evidence="3">AS13</strain>
        <strain evidence="2">LA18</strain>
    </source>
</reference>
<evidence type="ECO:0000256" key="1">
    <source>
        <dbReference type="SAM" id="MobiDB-lite"/>
    </source>
</evidence>
<feature type="region of interest" description="Disordered" evidence="1">
    <location>
        <begin position="62"/>
        <end position="114"/>
    </location>
</feature>
<dbReference type="Proteomes" id="UP001172788">
    <property type="component" value="Unassembled WGS sequence"/>
</dbReference>
<evidence type="ECO:0000313" key="4">
    <source>
        <dbReference type="Proteomes" id="UP001172788"/>
    </source>
</evidence>
<proteinExistence type="predicted"/>
<name>A0AAW7MJ16_9BURK</name>
<evidence type="ECO:0000313" key="5">
    <source>
        <dbReference type="Proteomes" id="UP001172791"/>
    </source>
</evidence>
<dbReference type="AlphaFoldDB" id="A0AAW7MJ16"/>
<accession>A0AAW7MJ16</accession>
<evidence type="ECO:0000313" key="3">
    <source>
        <dbReference type="EMBL" id="MDN4577076.1"/>
    </source>
</evidence>
<dbReference type="EMBL" id="QAIC01000029">
    <property type="protein sequence ID" value="MDN4572661.1"/>
    <property type="molecule type" value="Genomic_DNA"/>
</dbReference>
<keyword evidence="4" id="KW-1185">Reference proteome</keyword>
<feature type="compositionally biased region" description="Low complexity" evidence="1">
    <location>
        <begin position="87"/>
        <end position="114"/>
    </location>
</feature>
<comment type="caution">
    <text evidence="2">The sequence shown here is derived from an EMBL/GenBank/DDBJ whole genome shotgun (WGS) entry which is preliminary data.</text>
</comment>
<gene>
    <name evidence="2" type="ORF">DBA34_05225</name>
    <name evidence="3" type="ORF">DBB29_02940</name>
</gene>
<evidence type="ECO:0000313" key="2">
    <source>
        <dbReference type="EMBL" id="MDN4572661.1"/>
    </source>
</evidence>
<dbReference type="EMBL" id="QAID01000029">
    <property type="protein sequence ID" value="MDN4577076.1"/>
    <property type="molecule type" value="Genomic_DNA"/>
</dbReference>
<protein>
    <submittedName>
        <fullName evidence="2">Uncharacterized protein</fullName>
    </submittedName>
</protein>
<organism evidence="2 5">
    <name type="scientific">Pandoraea cepalis</name>
    <dbReference type="NCBI Taxonomy" id="2508294"/>
    <lineage>
        <taxon>Bacteria</taxon>
        <taxon>Pseudomonadati</taxon>
        <taxon>Pseudomonadota</taxon>
        <taxon>Betaproteobacteria</taxon>
        <taxon>Burkholderiales</taxon>
        <taxon>Burkholderiaceae</taxon>
        <taxon>Pandoraea</taxon>
    </lineage>
</organism>
<dbReference type="Proteomes" id="UP001172791">
    <property type="component" value="Unassembled WGS sequence"/>
</dbReference>
<sequence length="114" mass="11952">MDFPQQLTHLRGRRAIPDLAKVEARQGAAFLLGWLVALHVQNTVYTYSILAYWHDARRGAVTGSGSARGDGADGLRQASGEAHSGLAAPPFGAGTAPAARPPARAVMTPPRLPA</sequence>